<evidence type="ECO:0008006" key="5">
    <source>
        <dbReference type="Google" id="ProtNLM"/>
    </source>
</evidence>
<evidence type="ECO:0000256" key="1">
    <source>
        <dbReference type="SAM" id="SignalP"/>
    </source>
</evidence>
<dbReference type="AlphaFoldDB" id="A0A2X2RLL8"/>
<feature type="chain" id="PRO_5015925932" description="Phosphate-selective porin O and P" evidence="1">
    <location>
        <begin position="19"/>
        <end position="418"/>
    </location>
</feature>
<name>A0A2X2RLL8_CAPOC</name>
<proteinExistence type="predicted"/>
<reference evidence="3" key="2">
    <citation type="submission" date="2022-10" db="EMBL/GenBank/DDBJ databases">
        <title>Complete genome sequence of Capnocytophaga ochracea KCOM 2812 isolated from actinomycosis lesion.</title>
        <authorList>
            <person name="Kook J.-K."/>
            <person name="Park S.-N."/>
            <person name="Lim Y.K."/>
        </authorList>
    </citation>
    <scope>NUCLEOTIDE SEQUENCE</scope>
    <source>
        <strain evidence="3">KCOM 28121</strain>
    </source>
</reference>
<evidence type="ECO:0000313" key="3">
    <source>
        <dbReference type="EMBL" id="UZD40538.1"/>
    </source>
</evidence>
<dbReference type="EMBL" id="UARG01000017">
    <property type="protein sequence ID" value="SQA77553.1"/>
    <property type="molecule type" value="Genomic_DNA"/>
</dbReference>
<reference evidence="2 4" key="1">
    <citation type="submission" date="2018-06" db="EMBL/GenBank/DDBJ databases">
        <authorList>
            <consortium name="Pathogen Informatics"/>
            <person name="Doyle S."/>
        </authorList>
    </citation>
    <scope>NUCLEOTIDE SEQUENCE [LARGE SCALE GENOMIC DNA]</scope>
    <source>
        <strain evidence="2 4">NCTC11546</strain>
    </source>
</reference>
<sequence length="418" mass="46658">MKRILFLVALLMAIPASAQLLRHNFDEEGDTFIQGIVRGQFWARLTETNPGTTVQGEPADKVFDLSVRRYRLGFFAQVEKKWLFYILMGNNNLNQSTLQSSDFRLLDVLGQYTFSEKLSIGVAKTTFAGAGRFSNAFSNGSMLTLDPSVYYLNTLNHFDDMGRRIGVYAKGQLGKIDYFVSLQNSPAPSDNVRTAFNYSKGQPKVLTSSYLKYEFWDDESNKLPTSGGNGTYLGTKHIMNLGIGYEYQAKMREITDGTNTSYRDYFNLGIDFFIDTPISERNDAITAYLGFNSTHFGSDYVRSVGANSIFGGGTSLNGAGNATPAIGTGSTLFLQLGYLLPKWENCNIRVQPNAGWRFANYKALNSNVNIYSVGVNTYFNGQKSKLSLGYENRPIFDATDKKVSTRLGTFVLQYQIEL</sequence>
<dbReference type="Proteomes" id="UP000249891">
    <property type="component" value="Unassembled WGS sequence"/>
</dbReference>
<protein>
    <recommendedName>
        <fullName evidence="5">Phosphate-selective porin O and P</fullName>
    </recommendedName>
</protein>
<dbReference type="Proteomes" id="UP001163262">
    <property type="component" value="Chromosome"/>
</dbReference>
<keyword evidence="1" id="KW-0732">Signal</keyword>
<dbReference type="RefSeq" id="WP_128091013.1">
    <property type="nucleotide sequence ID" value="NZ_CP110228.1"/>
</dbReference>
<dbReference type="EMBL" id="CP110230">
    <property type="protein sequence ID" value="UZD40538.1"/>
    <property type="molecule type" value="Genomic_DNA"/>
</dbReference>
<evidence type="ECO:0000313" key="2">
    <source>
        <dbReference type="EMBL" id="SQA77553.1"/>
    </source>
</evidence>
<accession>A0A2X2RLL8</accession>
<organism evidence="2 4">
    <name type="scientific">Capnocytophaga ochracea</name>
    <dbReference type="NCBI Taxonomy" id="1018"/>
    <lineage>
        <taxon>Bacteria</taxon>
        <taxon>Pseudomonadati</taxon>
        <taxon>Bacteroidota</taxon>
        <taxon>Flavobacteriia</taxon>
        <taxon>Flavobacteriales</taxon>
        <taxon>Flavobacteriaceae</taxon>
        <taxon>Capnocytophaga</taxon>
    </lineage>
</organism>
<feature type="signal peptide" evidence="1">
    <location>
        <begin position="1"/>
        <end position="18"/>
    </location>
</feature>
<evidence type="ECO:0000313" key="4">
    <source>
        <dbReference type="Proteomes" id="UP000249891"/>
    </source>
</evidence>
<gene>
    <name evidence="2" type="ORF">NCTC11546_00767</name>
    <name evidence="3" type="ORF">OL231_10230</name>
</gene>